<keyword evidence="2" id="KW-1133">Transmembrane helix</keyword>
<keyword evidence="4" id="KW-1185">Reference proteome</keyword>
<feature type="compositionally biased region" description="Low complexity" evidence="1">
    <location>
        <begin position="485"/>
        <end position="514"/>
    </location>
</feature>
<feature type="transmembrane region" description="Helical" evidence="2">
    <location>
        <begin position="966"/>
        <end position="990"/>
    </location>
</feature>
<feature type="region of interest" description="Disordered" evidence="1">
    <location>
        <begin position="714"/>
        <end position="736"/>
    </location>
</feature>
<feature type="region of interest" description="Disordered" evidence="1">
    <location>
        <begin position="1"/>
        <end position="48"/>
    </location>
</feature>
<gene>
    <name evidence="3" type="ORF">BDZ94DRAFT_1317152</name>
</gene>
<evidence type="ECO:0000313" key="4">
    <source>
        <dbReference type="Proteomes" id="UP000807353"/>
    </source>
</evidence>
<feature type="compositionally biased region" description="Polar residues" evidence="1">
    <location>
        <begin position="551"/>
        <end position="565"/>
    </location>
</feature>
<feature type="region of interest" description="Disordered" evidence="1">
    <location>
        <begin position="468"/>
        <end position="514"/>
    </location>
</feature>
<dbReference type="Proteomes" id="UP000807353">
    <property type="component" value="Unassembled WGS sequence"/>
</dbReference>
<protein>
    <submittedName>
        <fullName evidence="3">Uncharacterized protein</fullName>
    </submittedName>
</protein>
<feature type="region of interest" description="Disordered" evidence="1">
    <location>
        <begin position="217"/>
        <end position="236"/>
    </location>
</feature>
<keyword evidence="2" id="KW-0812">Transmembrane</keyword>
<feature type="region of interest" description="Disordered" evidence="1">
    <location>
        <begin position="551"/>
        <end position="571"/>
    </location>
</feature>
<evidence type="ECO:0000313" key="3">
    <source>
        <dbReference type="EMBL" id="KAF9469218.1"/>
    </source>
</evidence>
<proteinExistence type="predicted"/>
<feature type="compositionally biased region" description="Low complexity" evidence="1">
    <location>
        <begin position="12"/>
        <end position="24"/>
    </location>
</feature>
<accession>A0A9P5YFX1</accession>
<dbReference type="OrthoDB" id="3210731at2759"/>
<dbReference type="AlphaFoldDB" id="A0A9P5YFX1"/>
<organism evidence="3 4">
    <name type="scientific">Collybia nuda</name>
    <dbReference type="NCBI Taxonomy" id="64659"/>
    <lineage>
        <taxon>Eukaryota</taxon>
        <taxon>Fungi</taxon>
        <taxon>Dikarya</taxon>
        <taxon>Basidiomycota</taxon>
        <taxon>Agaricomycotina</taxon>
        <taxon>Agaricomycetes</taxon>
        <taxon>Agaricomycetidae</taxon>
        <taxon>Agaricales</taxon>
        <taxon>Tricholomatineae</taxon>
        <taxon>Clitocybaceae</taxon>
        <taxon>Collybia</taxon>
    </lineage>
</organism>
<name>A0A9P5YFX1_9AGAR</name>
<dbReference type="EMBL" id="MU150230">
    <property type="protein sequence ID" value="KAF9469218.1"/>
    <property type="molecule type" value="Genomic_DNA"/>
</dbReference>
<evidence type="ECO:0000256" key="1">
    <source>
        <dbReference type="SAM" id="MobiDB-lite"/>
    </source>
</evidence>
<feature type="region of interest" description="Disordered" evidence="1">
    <location>
        <begin position="299"/>
        <end position="344"/>
    </location>
</feature>
<sequence length="1144" mass="123043">MPVPTFSRHNRTTSPPTISTFSTPARSKSTRGVSPPPTNTNYSPTIGLGGQQQRLNIVTRVAIEGKARQGQDGASIKMYLKISVPLDSVTPGTTIPLFPEENVKILTSQVHPIDSDSVPYNFSSTVSPLLHNAARALNLPARSMDAFDSVFDISPVSTTPVAGSSRISKPMSGSATSENIPPIDVQYTGHILVSGYHISYVLPKNFPSRHKVDGLTDNEGEGFTRSSSRGRRTSVGERNAAQFMAAIDMWVPYVSRPPRSPYLLSLPTPRCLHNNIKLRIFPPTVASSSFASLSSLEEDGGSWDLTSDPHVTRRASNRPSRSNSYTHFADDESSDSSTAGFSDGCGIQGTFPSAERIRIRWAKPLRSIGVGDGGTDDGRRRAGVKDVRGEMTCIIRGRGADQARDSYGGIIMDVEYKGTCKGVWFPGVATLLGMDVVLEAKGSEVSWVDGSPNEWVISGGVGYTGFNVGVPRQAGPESRTSSLDSNSLHNSIPSSSPQGQTFPASKQTSTSSTASLLRAPLPAQNVAEYSFEGSTATLASSSQIGTVSSMSSLMPASTNDSLNTTPRPPGTPVTLHINMNEIIPPAKNFFVFSISGTVIVTARPLLPKPNGQTSNSSLIHSGTHHENADPEPIVLPRFTVLAADSESTSISVRNEIGATPATVEVYNSTGDIYRDAQAKKTVLQKGGATKCIEGGGRIAYKSISSPYGHNRQPISLRAPTGHGLPRIPSNSSLGRMIYPSRPKRDGPLMIPSVVATITPFIQKHTGVAGVYAVRVSLNAPADADSEWLEFGLAKPGGTTTPPAGNETNLSTTIISASIEGVPVKFETTTPTRQDAMGLGVPFEELSNQEWVSWVKVHVGPVGGGVVVVEYIVNNRPEDSSRKSRARVTDGSLVHVFLPTFALPVGRLDVDIDTYSGMEIISLQSNFAYETPTPKGHKLLQYSLEEFFYPRLSLVICPKLVSKPPSLLNLLPLTLVTWAIILVGTIFALQLSAEMKRMTRSLESHSAVATSGWTDKPEPITVTTTIYTNAGTRRQFGDIPTETSPVPFLPTPIASIIATGVLPPDEDHPPDQTPLPVRVMKHATRSLPPSSSTESYALLPVQTILSFSWPFQEFDIRATLDKAFQAVEVIWQLLRRAYHYPLDPT</sequence>
<keyword evidence="2" id="KW-0472">Membrane</keyword>
<evidence type="ECO:0000256" key="2">
    <source>
        <dbReference type="SAM" id="Phobius"/>
    </source>
</evidence>
<reference evidence="3" key="1">
    <citation type="submission" date="2020-11" db="EMBL/GenBank/DDBJ databases">
        <authorList>
            <consortium name="DOE Joint Genome Institute"/>
            <person name="Ahrendt S."/>
            <person name="Riley R."/>
            <person name="Andreopoulos W."/>
            <person name="Labutti K."/>
            <person name="Pangilinan J."/>
            <person name="Ruiz-Duenas F.J."/>
            <person name="Barrasa J.M."/>
            <person name="Sanchez-Garcia M."/>
            <person name="Camarero S."/>
            <person name="Miyauchi S."/>
            <person name="Serrano A."/>
            <person name="Linde D."/>
            <person name="Babiker R."/>
            <person name="Drula E."/>
            <person name="Ayuso-Fernandez I."/>
            <person name="Pacheco R."/>
            <person name="Padilla G."/>
            <person name="Ferreira P."/>
            <person name="Barriuso J."/>
            <person name="Kellner H."/>
            <person name="Castanera R."/>
            <person name="Alfaro M."/>
            <person name="Ramirez L."/>
            <person name="Pisabarro A.G."/>
            <person name="Kuo A."/>
            <person name="Tritt A."/>
            <person name="Lipzen A."/>
            <person name="He G."/>
            <person name="Yan M."/>
            <person name="Ng V."/>
            <person name="Cullen D."/>
            <person name="Martin F."/>
            <person name="Rosso M.-N."/>
            <person name="Henrissat B."/>
            <person name="Hibbett D."/>
            <person name="Martinez A.T."/>
            <person name="Grigoriev I.V."/>
        </authorList>
    </citation>
    <scope>NUCLEOTIDE SEQUENCE</scope>
    <source>
        <strain evidence="3">CBS 247.69</strain>
    </source>
</reference>
<comment type="caution">
    <text evidence="3">The sequence shown here is derived from an EMBL/GenBank/DDBJ whole genome shotgun (WGS) entry which is preliminary data.</text>
</comment>